<comment type="caution">
    <text evidence="1">The sequence shown here is derived from an EMBL/GenBank/DDBJ whole genome shotgun (WGS) entry which is preliminary data.</text>
</comment>
<proteinExistence type="predicted"/>
<sequence length="75" mass="8547">MIIMELRVKQEGFPEDNTTTVSTKFDNRTFISFCKDCLNLSKAGHPGRITGVAIPMKEGYLMNLRGKLNKNKREL</sequence>
<name>A0ACB9VNG5_CHAAC</name>
<evidence type="ECO:0000313" key="2">
    <source>
        <dbReference type="Proteomes" id="UP001057452"/>
    </source>
</evidence>
<accession>A0ACB9VNG5</accession>
<dbReference type="EMBL" id="CM043808">
    <property type="protein sequence ID" value="KAI4801575.1"/>
    <property type="molecule type" value="Genomic_DNA"/>
</dbReference>
<gene>
    <name evidence="1" type="ORF">KUCAC02_019462</name>
</gene>
<keyword evidence="2" id="KW-1185">Reference proteome</keyword>
<dbReference type="Proteomes" id="UP001057452">
    <property type="component" value="Chromosome 24"/>
</dbReference>
<protein>
    <submittedName>
        <fullName evidence="1">Uncharacterized protein</fullName>
    </submittedName>
</protein>
<reference evidence="1" key="1">
    <citation type="submission" date="2022-05" db="EMBL/GenBank/DDBJ databases">
        <title>Chromosome-level genome of Chaenocephalus aceratus.</title>
        <authorList>
            <person name="Park H."/>
        </authorList>
    </citation>
    <scope>NUCLEOTIDE SEQUENCE</scope>
    <source>
        <strain evidence="1">KU_202001</strain>
    </source>
</reference>
<evidence type="ECO:0000313" key="1">
    <source>
        <dbReference type="EMBL" id="KAI4801575.1"/>
    </source>
</evidence>
<organism evidence="1 2">
    <name type="scientific">Chaenocephalus aceratus</name>
    <name type="common">Blackfin icefish</name>
    <name type="synonym">Chaenichthys aceratus</name>
    <dbReference type="NCBI Taxonomy" id="36190"/>
    <lineage>
        <taxon>Eukaryota</taxon>
        <taxon>Metazoa</taxon>
        <taxon>Chordata</taxon>
        <taxon>Craniata</taxon>
        <taxon>Vertebrata</taxon>
        <taxon>Euteleostomi</taxon>
        <taxon>Actinopterygii</taxon>
        <taxon>Neopterygii</taxon>
        <taxon>Teleostei</taxon>
        <taxon>Neoteleostei</taxon>
        <taxon>Acanthomorphata</taxon>
        <taxon>Eupercaria</taxon>
        <taxon>Perciformes</taxon>
        <taxon>Notothenioidei</taxon>
        <taxon>Channichthyidae</taxon>
        <taxon>Chaenocephalus</taxon>
    </lineage>
</organism>